<dbReference type="EMBL" id="QMIF01000001">
    <property type="protein sequence ID" value="TVM36807.1"/>
    <property type="molecule type" value="Genomic_DNA"/>
</dbReference>
<dbReference type="InterPro" id="IPR036390">
    <property type="entry name" value="WH_DNA-bd_sf"/>
</dbReference>
<evidence type="ECO:0000256" key="1">
    <source>
        <dbReference type="ARBA" id="ARBA00009437"/>
    </source>
</evidence>
<dbReference type="GO" id="GO:0003700">
    <property type="term" value="F:DNA-binding transcription factor activity"/>
    <property type="evidence" value="ECO:0007669"/>
    <property type="project" value="InterPro"/>
</dbReference>
<evidence type="ECO:0000313" key="9">
    <source>
        <dbReference type="Proteomes" id="UP000503251"/>
    </source>
</evidence>
<protein>
    <submittedName>
        <fullName evidence="7">LysR family transcriptional regulator</fullName>
    </submittedName>
</protein>
<sequence length="306" mass="33143">MMMGLPVDLLQTFVAVADAGGFTKAAEAVNRTQSAVSQQIKRLEEELGRELFVRQGRNIRLSAHGETLLPHARRILHAHEEVYAALAQPDMTGLVRLGAPDDYAMYFLPKILARFSEAFPFVQVEVRCEPSSALLPALARGELDLVVASCTGSSDPGRVIGYEPLVWATSAHHIVHEQTPVPLAVFQQGCLFRHWATNALRAIRREYRIAYSSASINAIQAAVSAGLAVAPIGVHSLPPGARVLREEEGFPLLPTASVNLHRNPESRSEVVDCLTEHVTEGFRGQSIATSEPPDIQAMAAASICSV</sequence>
<evidence type="ECO:0000259" key="5">
    <source>
        <dbReference type="PROSITE" id="PS50931"/>
    </source>
</evidence>
<dbReference type="GO" id="GO:0003677">
    <property type="term" value="F:DNA binding"/>
    <property type="evidence" value="ECO:0007669"/>
    <property type="project" value="UniProtKB-KW"/>
</dbReference>
<evidence type="ECO:0000313" key="7">
    <source>
        <dbReference type="EMBL" id="TVM36807.1"/>
    </source>
</evidence>
<dbReference type="PANTHER" id="PTHR30579">
    <property type="entry name" value="TRANSCRIPTIONAL REGULATOR"/>
    <property type="match status" value="1"/>
</dbReference>
<keyword evidence="2" id="KW-0805">Transcription regulation</keyword>
<organism evidence="7 8">
    <name type="scientific">Oceanidesulfovibrio marinus</name>
    <dbReference type="NCBI Taxonomy" id="370038"/>
    <lineage>
        <taxon>Bacteria</taxon>
        <taxon>Pseudomonadati</taxon>
        <taxon>Thermodesulfobacteriota</taxon>
        <taxon>Desulfovibrionia</taxon>
        <taxon>Desulfovibrionales</taxon>
        <taxon>Desulfovibrionaceae</taxon>
        <taxon>Oceanidesulfovibrio</taxon>
    </lineage>
</organism>
<dbReference type="AlphaFoldDB" id="A0A6P1ZQQ7"/>
<dbReference type="PANTHER" id="PTHR30579:SF7">
    <property type="entry name" value="HTH-TYPE TRANSCRIPTIONAL REGULATOR LRHA-RELATED"/>
    <property type="match status" value="1"/>
</dbReference>
<evidence type="ECO:0000256" key="4">
    <source>
        <dbReference type="ARBA" id="ARBA00023163"/>
    </source>
</evidence>
<dbReference type="Pfam" id="PF03466">
    <property type="entry name" value="LysR_substrate"/>
    <property type="match status" value="1"/>
</dbReference>
<proteinExistence type="inferred from homology"/>
<dbReference type="InterPro" id="IPR050176">
    <property type="entry name" value="LTTR"/>
</dbReference>
<keyword evidence="4" id="KW-0804">Transcription</keyword>
<dbReference type="FunFam" id="1.10.10.10:FF:000001">
    <property type="entry name" value="LysR family transcriptional regulator"/>
    <property type="match status" value="1"/>
</dbReference>
<name>A0A6P1ZQQ7_9BACT</name>
<dbReference type="PROSITE" id="PS50931">
    <property type="entry name" value="HTH_LYSR"/>
    <property type="match status" value="1"/>
</dbReference>
<reference evidence="6 9" key="2">
    <citation type="submission" date="2019-04" db="EMBL/GenBank/DDBJ databases">
        <title>Isolation and culture of sulfate reducing bacteria from the cold seep of the South China Sea.</title>
        <authorList>
            <person name="Sun C."/>
            <person name="Liu R."/>
        </authorList>
    </citation>
    <scope>NUCLEOTIDE SEQUENCE [LARGE SCALE GENOMIC DNA]</scope>
    <source>
        <strain evidence="6 9">CS1</strain>
    </source>
</reference>
<keyword evidence="3" id="KW-0238">DNA-binding</keyword>
<gene>
    <name evidence="7" type="ORF">DQK91_02485</name>
    <name evidence="6" type="ORF">E8L03_07420</name>
</gene>
<evidence type="ECO:0000256" key="2">
    <source>
        <dbReference type="ARBA" id="ARBA00023015"/>
    </source>
</evidence>
<keyword evidence="9" id="KW-1185">Reference proteome</keyword>
<dbReference type="Proteomes" id="UP000434052">
    <property type="component" value="Unassembled WGS sequence"/>
</dbReference>
<dbReference type="Gene3D" id="3.40.190.10">
    <property type="entry name" value="Periplasmic binding protein-like II"/>
    <property type="match status" value="2"/>
</dbReference>
<evidence type="ECO:0000313" key="8">
    <source>
        <dbReference type="Proteomes" id="UP000434052"/>
    </source>
</evidence>
<accession>A0A6P1ZQQ7</accession>
<dbReference type="SUPFAM" id="SSF46785">
    <property type="entry name" value="Winged helix' DNA-binding domain"/>
    <property type="match status" value="1"/>
</dbReference>
<dbReference type="Pfam" id="PF00126">
    <property type="entry name" value="HTH_1"/>
    <property type="match status" value="1"/>
</dbReference>
<comment type="similarity">
    <text evidence="1">Belongs to the LysR transcriptional regulatory family.</text>
</comment>
<dbReference type="Gene3D" id="1.10.10.10">
    <property type="entry name" value="Winged helix-like DNA-binding domain superfamily/Winged helix DNA-binding domain"/>
    <property type="match status" value="1"/>
</dbReference>
<dbReference type="InterPro" id="IPR000847">
    <property type="entry name" value="LysR_HTH_N"/>
</dbReference>
<dbReference type="EMBL" id="CP039543">
    <property type="protein sequence ID" value="QJT08765.1"/>
    <property type="molecule type" value="Genomic_DNA"/>
</dbReference>
<dbReference type="SUPFAM" id="SSF53850">
    <property type="entry name" value="Periplasmic binding protein-like II"/>
    <property type="match status" value="1"/>
</dbReference>
<evidence type="ECO:0000256" key="3">
    <source>
        <dbReference type="ARBA" id="ARBA00023125"/>
    </source>
</evidence>
<dbReference type="Proteomes" id="UP000503251">
    <property type="component" value="Chromosome"/>
</dbReference>
<dbReference type="InterPro" id="IPR005119">
    <property type="entry name" value="LysR_subst-bd"/>
</dbReference>
<dbReference type="OrthoDB" id="464481at2"/>
<dbReference type="InterPro" id="IPR036388">
    <property type="entry name" value="WH-like_DNA-bd_sf"/>
</dbReference>
<feature type="domain" description="HTH lysR-type" evidence="5">
    <location>
        <begin position="5"/>
        <end position="62"/>
    </location>
</feature>
<reference evidence="7 8" key="1">
    <citation type="submission" date="2018-06" db="EMBL/GenBank/DDBJ databases">
        <title>Complete genome of Desulfovibrio marinus P48SEP.</title>
        <authorList>
            <person name="Crispim J.S."/>
            <person name="Vidigal P.M.P."/>
            <person name="Silva L.C.F."/>
            <person name="Araujo L.C."/>
            <person name="Laguardia C.N."/>
            <person name="Dias R.S."/>
            <person name="Sousa M.P."/>
            <person name="Paula S.O."/>
            <person name="Silva C."/>
        </authorList>
    </citation>
    <scope>NUCLEOTIDE SEQUENCE [LARGE SCALE GENOMIC DNA]</scope>
    <source>
        <strain evidence="7 8">P48SEP</strain>
    </source>
</reference>
<dbReference type="PRINTS" id="PR00039">
    <property type="entry name" value="HTHLYSR"/>
</dbReference>
<evidence type="ECO:0000313" key="6">
    <source>
        <dbReference type="EMBL" id="QJT08765.1"/>
    </source>
</evidence>